<evidence type="ECO:0000313" key="2">
    <source>
        <dbReference type="Proteomes" id="UP001162001"/>
    </source>
</evidence>
<sequence length="239" mass="27688">MGNLCAKDHVSDSEIVYHATIINSETHLLSNDTGIRYNNVIHFDSDDYVIESDDDVLIIKKPYTVHTINELFNELENTNDQHQISDILSLIGTKLEGIDMLDLNKIWDTHHMLIFNKIKNNPQICIDLKLHLLQKETRIPLIKIFGKILYETYPNDALIILNHTIEKVITIKKRKSKRYADLIPVENIRNQIIQNDAVTALSNSKYGMAYIMFKKIGCYNQAENVLQNYAPQYVKLLIY</sequence>
<gene>
    <name evidence="1" type="ORF">Fadolivirus_1_1374</name>
</gene>
<organism evidence="1 2">
    <name type="scientific">Fadolivirus FV1/VV64</name>
    <dbReference type="NCBI Taxonomy" id="3070911"/>
    <lineage>
        <taxon>Viruses</taxon>
        <taxon>Varidnaviria</taxon>
        <taxon>Bamfordvirae</taxon>
        <taxon>Nucleocytoviricota</taxon>
        <taxon>Megaviricetes</taxon>
        <taxon>Imitervirales</taxon>
        <taxon>Mimiviridae</taxon>
        <taxon>Klosneuvirinae</taxon>
        <taxon>Fadolivirus</taxon>
        <taxon>Fadolivirus algeromassiliense</taxon>
    </lineage>
</organism>
<accession>A0A7D3V635</accession>
<dbReference type="EMBL" id="MT418680">
    <property type="protein sequence ID" value="QKF94832.1"/>
    <property type="molecule type" value="Genomic_DNA"/>
</dbReference>
<keyword evidence="2" id="KW-1185">Reference proteome</keyword>
<reference evidence="1 2" key="1">
    <citation type="submission" date="2020-04" db="EMBL/GenBank/DDBJ databases">
        <title>Advantages and limits of metagenomic assembly and binning of a giant virus.</title>
        <authorList>
            <person name="Schulz F."/>
            <person name="Andreani J."/>
            <person name="Francis R."/>
            <person name="Boudjemaa H."/>
            <person name="Bou Khalil J.Y."/>
            <person name="Lee J."/>
            <person name="La Scola B."/>
            <person name="Woyke T."/>
        </authorList>
    </citation>
    <scope>NUCLEOTIDE SEQUENCE [LARGE SCALE GENOMIC DNA]</scope>
    <source>
        <strain evidence="1 2">FV1/VV64</strain>
    </source>
</reference>
<evidence type="ECO:0000313" key="1">
    <source>
        <dbReference type="EMBL" id="QKF94832.1"/>
    </source>
</evidence>
<name>A0A7D3V635_9VIRU</name>
<dbReference type="Proteomes" id="UP001162001">
    <property type="component" value="Segment"/>
</dbReference>
<proteinExistence type="predicted"/>
<protein>
    <submittedName>
        <fullName evidence="1">Uncharacterized protein</fullName>
    </submittedName>
</protein>